<keyword evidence="6" id="KW-1185">Reference proteome</keyword>
<keyword evidence="3" id="KW-0472">Membrane</keyword>
<protein>
    <recommendedName>
        <fullName evidence="4">ATP-dependent DNA ligase family profile domain-containing protein</fullName>
    </recommendedName>
</protein>
<keyword evidence="2" id="KW-0436">Ligase</keyword>
<name>A0A6N8CL36_9BACI</name>
<dbReference type="OrthoDB" id="9802472at2"/>
<dbReference type="GO" id="GO:0005524">
    <property type="term" value="F:ATP binding"/>
    <property type="evidence" value="ECO:0007669"/>
    <property type="project" value="InterPro"/>
</dbReference>
<dbReference type="InterPro" id="IPR012310">
    <property type="entry name" value="DNA_ligase_ATP-dep_cent"/>
</dbReference>
<dbReference type="Proteomes" id="UP000440978">
    <property type="component" value="Unassembled WGS sequence"/>
</dbReference>
<sequence length="134" mass="15891">MNSLTPFSPMLPTLHHIIPTGSDWIYEPKYDGYRMQVIWQSENNIHFFSRRLREITDQFPDIVIHFKNSSQHFLPFLPLILDGECCILSKAYKADFSLIQTRGKAKKKEQSIYFVKMSLLLLLFLMYFIKVEKI</sequence>
<dbReference type="GO" id="GO:0006310">
    <property type="term" value="P:DNA recombination"/>
    <property type="evidence" value="ECO:0007669"/>
    <property type="project" value="InterPro"/>
</dbReference>
<gene>
    <name evidence="5" type="ORF">GMB86_00785</name>
</gene>
<organism evidence="5 6">
    <name type="scientific">Terrilactibacillus tamarindi</name>
    <dbReference type="NCBI Taxonomy" id="2599694"/>
    <lineage>
        <taxon>Bacteria</taxon>
        <taxon>Bacillati</taxon>
        <taxon>Bacillota</taxon>
        <taxon>Bacilli</taxon>
        <taxon>Bacillales</taxon>
        <taxon>Bacillaceae</taxon>
        <taxon>Terrilactibacillus</taxon>
    </lineage>
</organism>
<comment type="similarity">
    <text evidence="1">Belongs to the ATP-dependent DNA ligase family.</text>
</comment>
<dbReference type="InterPro" id="IPR050191">
    <property type="entry name" value="ATP-dep_DNA_ligase"/>
</dbReference>
<dbReference type="GO" id="GO:0006281">
    <property type="term" value="P:DNA repair"/>
    <property type="evidence" value="ECO:0007669"/>
    <property type="project" value="InterPro"/>
</dbReference>
<comment type="caution">
    <text evidence="5">The sequence shown here is derived from an EMBL/GenBank/DDBJ whole genome shotgun (WGS) entry which is preliminary data.</text>
</comment>
<dbReference type="PANTHER" id="PTHR45674">
    <property type="entry name" value="DNA LIGASE 1/3 FAMILY MEMBER"/>
    <property type="match status" value="1"/>
</dbReference>
<evidence type="ECO:0000259" key="4">
    <source>
        <dbReference type="Pfam" id="PF01068"/>
    </source>
</evidence>
<proteinExistence type="inferred from homology"/>
<dbReference type="EMBL" id="WNHB01000001">
    <property type="protein sequence ID" value="MTT30549.1"/>
    <property type="molecule type" value="Genomic_DNA"/>
</dbReference>
<evidence type="ECO:0000256" key="3">
    <source>
        <dbReference type="SAM" id="Phobius"/>
    </source>
</evidence>
<dbReference type="AlphaFoldDB" id="A0A6N8CL36"/>
<evidence type="ECO:0000256" key="2">
    <source>
        <dbReference type="ARBA" id="ARBA00022598"/>
    </source>
</evidence>
<evidence type="ECO:0000313" key="5">
    <source>
        <dbReference type="EMBL" id="MTT30549.1"/>
    </source>
</evidence>
<evidence type="ECO:0000256" key="1">
    <source>
        <dbReference type="ARBA" id="ARBA00007572"/>
    </source>
</evidence>
<reference evidence="5 6" key="1">
    <citation type="submission" date="2019-11" db="EMBL/GenBank/DDBJ databases">
        <title>Terrilactibacillus tamarindus sp. nov. BCM23-1 isolated from bark of Tamarindus indica.</title>
        <authorList>
            <person name="Kingkaew E."/>
            <person name="Tanasupawat S."/>
        </authorList>
    </citation>
    <scope>NUCLEOTIDE SEQUENCE [LARGE SCALE GENOMIC DNA]</scope>
    <source>
        <strain evidence="5 6">BCM23-1</strain>
    </source>
</reference>
<dbReference type="Pfam" id="PF01068">
    <property type="entry name" value="DNA_ligase_A_M"/>
    <property type="match status" value="1"/>
</dbReference>
<feature type="domain" description="ATP-dependent DNA ligase family profile" evidence="4">
    <location>
        <begin position="21"/>
        <end position="124"/>
    </location>
</feature>
<accession>A0A6N8CL36</accession>
<dbReference type="Gene3D" id="3.30.470.30">
    <property type="entry name" value="DNA ligase/mRNA capping enzyme"/>
    <property type="match status" value="1"/>
</dbReference>
<keyword evidence="3" id="KW-0812">Transmembrane</keyword>
<keyword evidence="3" id="KW-1133">Transmembrane helix</keyword>
<evidence type="ECO:0000313" key="6">
    <source>
        <dbReference type="Proteomes" id="UP000440978"/>
    </source>
</evidence>
<dbReference type="SUPFAM" id="SSF56091">
    <property type="entry name" value="DNA ligase/mRNA capping enzyme, catalytic domain"/>
    <property type="match status" value="1"/>
</dbReference>
<dbReference type="GO" id="GO:0003910">
    <property type="term" value="F:DNA ligase (ATP) activity"/>
    <property type="evidence" value="ECO:0007669"/>
    <property type="project" value="InterPro"/>
</dbReference>
<feature type="transmembrane region" description="Helical" evidence="3">
    <location>
        <begin position="112"/>
        <end position="129"/>
    </location>
</feature>
<dbReference type="PANTHER" id="PTHR45674:SF4">
    <property type="entry name" value="DNA LIGASE 1"/>
    <property type="match status" value="1"/>
</dbReference>